<evidence type="ECO:0000313" key="2">
    <source>
        <dbReference type="Proteomes" id="UP001497472"/>
    </source>
</evidence>
<comment type="caution">
    <text evidence="1">The sequence shown here is derived from an EMBL/GenBank/DDBJ whole genome shotgun (WGS) entry which is preliminary data.</text>
</comment>
<name>A0AAV1K080_9NEOP</name>
<protein>
    <submittedName>
        <fullName evidence="1">Uncharacterized protein</fullName>
    </submittedName>
</protein>
<organism evidence="1 2">
    <name type="scientific">Leptosia nina</name>
    <dbReference type="NCBI Taxonomy" id="320188"/>
    <lineage>
        <taxon>Eukaryota</taxon>
        <taxon>Metazoa</taxon>
        <taxon>Ecdysozoa</taxon>
        <taxon>Arthropoda</taxon>
        <taxon>Hexapoda</taxon>
        <taxon>Insecta</taxon>
        <taxon>Pterygota</taxon>
        <taxon>Neoptera</taxon>
        <taxon>Endopterygota</taxon>
        <taxon>Lepidoptera</taxon>
        <taxon>Glossata</taxon>
        <taxon>Ditrysia</taxon>
        <taxon>Papilionoidea</taxon>
        <taxon>Pieridae</taxon>
        <taxon>Pierinae</taxon>
        <taxon>Leptosia</taxon>
    </lineage>
</organism>
<reference evidence="1 2" key="1">
    <citation type="submission" date="2023-11" db="EMBL/GenBank/DDBJ databases">
        <authorList>
            <person name="Okamura Y."/>
        </authorList>
    </citation>
    <scope>NUCLEOTIDE SEQUENCE [LARGE SCALE GENOMIC DNA]</scope>
</reference>
<accession>A0AAV1K080</accession>
<dbReference type="Proteomes" id="UP001497472">
    <property type="component" value="Unassembled WGS sequence"/>
</dbReference>
<sequence length="104" mass="12009">MAVPRRLRHPHRGKNKQMIIPKRSSNIFYRMVYGRSSSDDEDNVPFAQVKITSFKQLLPTPAKNTEKTPTVRIKGHNYRGIPVSKELSNKNNIVTHATRTKRLL</sequence>
<gene>
    <name evidence="1" type="ORF">LNINA_LOCUS13172</name>
</gene>
<evidence type="ECO:0000313" key="1">
    <source>
        <dbReference type="EMBL" id="CAK1554244.1"/>
    </source>
</evidence>
<dbReference type="AlphaFoldDB" id="A0AAV1K080"/>
<keyword evidence="2" id="KW-1185">Reference proteome</keyword>
<proteinExistence type="predicted"/>
<dbReference type="EMBL" id="CAVLEF010000277">
    <property type="protein sequence ID" value="CAK1554244.1"/>
    <property type="molecule type" value="Genomic_DNA"/>
</dbReference>